<dbReference type="InterPro" id="IPR052535">
    <property type="entry name" value="Bacilysin_H2HPP_isomerase"/>
</dbReference>
<dbReference type="Proteomes" id="UP000183947">
    <property type="component" value="Unassembled WGS sequence"/>
</dbReference>
<feature type="domain" description="Cupin type-2" evidence="1">
    <location>
        <begin position="39"/>
        <end position="97"/>
    </location>
</feature>
<dbReference type="STRING" id="1121959.SAMN02746009_03361"/>
<protein>
    <submittedName>
        <fullName evidence="2">Cupin domain protein</fullName>
    </submittedName>
</protein>
<dbReference type="OrthoDB" id="9811153at2"/>
<accession>A0A1M7DFQ5</accession>
<dbReference type="InterPro" id="IPR014710">
    <property type="entry name" value="RmlC-like_jellyroll"/>
</dbReference>
<evidence type="ECO:0000259" key="1">
    <source>
        <dbReference type="Pfam" id="PF07883"/>
    </source>
</evidence>
<proteinExistence type="predicted"/>
<gene>
    <name evidence="2" type="ORF">SAMN02746009_03361</name>
</gene>
<dbReference type="RefSeq" id="WP_073287684.1">
    <property type="nucleotide sequence ID" value="NZ_FRAS01000021.1"/>
</dbReference>
<dbReference type="EMBL" id="FRAS01000021">
    <property type="protein sequence ID" value="SHL78019.1"/>
    <property type="molecule type" value="Genomic_DNA"/>
</dbReference>
<dbReference type="SUPFAM" id="SSF51182">
    <property type="entry name" value="RmlC-like cupins"/>
    <property type="match status" value="1"/>
</dbReference>
<dbReference type="InterPro" id="IPR011051">
    <property type="entry name" value="RmlC_Cupin_sf"/>
</dbReference>
<sequence length="113" mass="12571">MLLASNRLFLEDDAQPWETVGEGVRRKVLTYDSQLMLVRVEFEAGSIGPPHRHVHTQMTHIVSGRFNVTVDGKMRVLQAGDTFHAPSNVVHGVVCVEAGVLLDAFSPMREDFV</sequence>
<dbReference type="InterPro" id="IPR013096">
    <property type="entry name" value="Cupin_2"/>
</dbReference>
<keyword evidence="3" id="KW-1185">Reference proteome</keyword>
<dbReference type="Gene3D" id="2.60.120.10">
    <property type="entry name" value="Jelly Rolls"/>
    <property type="match status" value="1"/>
</dbReference>
<name>A0A1M7DFQ5_9BACT</name>
<dbReference type="AlphaFoldDB" id="A0A1M7DFQ5"/>
<dbReference type="Pfam" id="PF07883">
    <property type="entry name" value="Cupin_2"/>
    <property type="match status" value="1"/>
</dbReference>
<evidence type="ECO:0000313" key="2">
    <source>
        <dbReference type="EMBL" id="SHL78019.1"/>
    </source>
</evidence>
<evidence type="ECO:0000313" key="3">
    <source>
        <dbReference type="Proteomes" id="UP000183947"/>
    </source>
</evidence>
<organism evidence="2 3">
    <name type="scientific">Hymenobacter psychrotolerans DSM 18569</name>
    <dbReference type="NCBI Taxonomy" id="1121959"/>
    <lineage>
        <taxon>Bacteria</taxon>
        <taxon>Pseudomonadati</taxon>
        <taxon>Bacteroidota</taxon>
        <taxon>Cytophagia</taxon>
        <taxon>Cytophagales</taxon>
        <taxon>Hymenobacteraceae</taxon>
        <taxon>Hymenobacter</taxon>
    </lineage>
</organism>
<dbReference type="PANTHER" id="PTHR40112:SF1">
    <property type="entry name" value="H2HPP ISOMERASE"/>
    <property type="match status" value="1"/>
</dbReference>
<reference evidence="3" key="1">
    <citation type="submission" date="2016-11" db="EMBL/GenBank/DDBJ databases">
        <authorList>
            <person name="Varghese N."/>
            <person name="Submissions S."/>
        </authorList>
    </citation>
    <scope>NUCLEOTIDE SEQUENCE [LARGE SCALE GENOMIC DNA]</scope>
    <source>
        <strain evidence="3">DSM 18569</strain>
    </source>
</reference>
<dbReference type="PANTHER" id="PTHR40112">
    <property type="entry name" value="H2HPP ISOMERASE"/>
    <property type="match status" value="1"/>
</dbReference>
<dbReference type="InterPro" id="IPR025499">
    <property type="entry name" value="KdgF"/>
</dbReference>
<dbReference type="CDD" id="cd02238">
    <property type="entry name" value="cupin_KdgF"/>
    <property type="match status" value="1"/>
</dbReference>
<dbReference type="PIRSF" id="PIRSF029883">
    <property type="entry name" value="KdgF"/>
    <property type="match status" value="1"/>
</dbReference>